<evidence type="ECO:0000256" key="1">
    <source>
        <dbReference type="SAM" id="Phobius"/>
    </source>
</evidence>
<dbReference type="EMBL" id="JAIKTU010000001">
    <property type="protein sequence ID" value="MBY0754069.1"/>
    <property type="molecule type" value="Genomic_DNA"/>
</dbReference>
<dbReference type="RefSeq" id="WP_221858457.1">
    <property type="nucleotide sequence ID" value="NZ_JAIKTU010000001.1"/>
</dbReference>
<dbReference type="Proteomes" id="UP001299068">
    <property type="component" value="Unassembled WGS sequence"/>
</dbReference>
<feature type="transmembrane region" description="Helical" evidence="1">
    <location>
        <begin position="30"/>
        <end position="49"/>
    </location>
</feature>
<feature type="transmembrane region" description="Helical" evidence="1">
    <location>
        <begin position="56"/>
        <end position="76"/>
    </location>
</feature>
<accession>A0ABS7KTL3</accession>
<keyword evidence="1" id="KW-1133">Transmembrane helix</keyword>
<organism evidence="2 3">
    <name type="scientific">Clostridium sardiniense</name>
    <name type="common">Clostridium absonum</name>
    <dbReference type="NCBI Taxonomy" id="29369"/>
    <lineage>
        <taxon>Bacteria</taxon>
        <taxon>Bacillati</taxon>
        <taxon>Bacillota</taxon>
        <taxon>Clostridia</taxon>
        <taxon>Eubacteriales</taxon>
        <taxon>Clostridiaceae</taxon>
        <taxon>Clostridium</taxon>
    </lineage>
</organism>
<keyword evidence="1" id="KW-0472">Membrane</keyword>
<keyword evidence="1" id="KW-0812">Transmembrane</keyword>
<evidence type="ECO:0008006" key="4">
    <source>
        <dbReference type="Google" id="ProtNLM"/>
    </source>
</evidence>
<evidence type="ECO:0000313" key="2">
    <source>
        <dbReference type="EMBL" id="MBY0754069.1"/>
    </source>
</evidence>
<protein>
    <recommendedName>
        <fullName evidence="4">DUF1097 domain-containing protein</fullName>
    </recommendedName>
</protein>
<gene>
    <name evidence="2" type="ORF">K5V21_01240</name>
</gene>
<comment type="caution">
    <text evidence="2">The sequence shown here is derived from an EMBL/GenBank/DDBJ whole genome shotgun (WGS) entry which is preliminary data.</text>
</comment>
<proteinExistence type="predicted"/>
<feature type="transmembrane region" description="Helical" evidence="1">
    <location>
        <begin position="82"/>
        <end position="101"/>
    </location>
</feature>
<sequence length="115" mass="12652">MKNYIVGIIVGLLGGMVNILFLLFAPDIDISVYVSTFITWTIIGLLISSSNFKLNGFLKGSLIAVMLSLPSIVYTISFSVFGAIWTLINSIIIGAIMGFVIENVQKKFNQNNRNM</sequence>
<reference evidence="2 3" key="1">
    <citation type="journal article" date="2021" name="Cell Host Microbe">
        <title>in vivo commensal control of Clostridioides difficile virulence.</title>
        <authorList>
            <person name="Girinathan B.P."/>
            <person name="Dibenedetto N."/>
            <person name="Worley J.N."/>
            <person name="Peltier J."/>
            <person name="Arrieta-Ortiz M.L."/>
            <person name="Rupa Christinal Immanuel S."/>
            <person name="Lavin R."/>
            <person name="Delaney M.L."/>
            <person name="Cummins C."/>
            <person name="Hoffmann M."/>
            <person name="Luo Y."/>
            <person name="Gonzalez-Escalona N."/>
            <person name="Allard M."/>
            <person name="Onderdonk A.B."/>
            <person name="Gerber G.K."/>
            <person name="Sonenshein A.L."/>
            <person name="Baliga N."/>
            <person name="Dupuy B."/>
            <person name="Bry L."/>
        </authorList>
    </citation>
    <scope>NUCLEOTIDE SEQUENCE [LARGE SCALE GENOMIC DNA]</scope>
    <source>
        <strain evidence="2 3">DSM 599</strain>
    </source>
</reference>
<keyword evidence="3" id="KW-1185">Reference proteome</keyword>
<evidence type="ECO:0000313" key="3">
    <source>
        <dbReference type="Proteomes" id="UP001299068"/>
    </source>
</evidence>
<feature type="transmembrane region" description="Helical" evidence="1">
    <location>
        <begin position="5"/>
        <end position="24"/>
    </location>
</feature>
<name>A0ABS7KTL3_CLOSR</name>